<feature type="region of interest" description="Disordered" evidence="8">
    <location>
        <begin position="1968"/>
        <end position="2107"/>
    </location>
</feature>
<dbReference type="EMBL" id="JAEHOE010000003">
    <property type="protein sequence ID" value="KAG2500679.1"/>
    <property type="molecule type" value="Genomic_DNA"/>
</dbReference>
<feature type="compositionally biased region" description="Gly residues" evidence="8">
    <location>
        <begin position="2647"/>
        <end position="2666"/>
    </location>
</feature>
<feature type="region of interest" description="Disordered" evidence="8">
    <location>
        <begin position="1618"/>
        <end position="1679"/>
    </location>
</feature>
<feature type="compositionally biased region" description="Gly residues" evidence="8">
    <location>
        <begin position="1618"/>
        <end position="1631"/>
    </location>
</feature>
<evidence type="ECO:0000256" key="3">
    <source>
        <dbReference type="ARBA" id="ARBA00022741"/>
    </source>
</evidence>
<evidence type="ECO:0000256" key="6">
    <source>
        <dbReference type="ARBA" id="ARBA00023239"/>
    </source>
</evidence>
<keyword evidence="4 9" id="KW-1133">Transmembrane helix</keyword>
<feature type="compositionally biased region" description="Low complexity" evidence="8">
    <location>
        <begin position="1968"/>
        <end position="1991"/>
    </location>
</feature>
<dbReference type="CDD" id="cd07302">
    <property type="entry name" value="CHD"/>
    <property type="match status" value="1"/>
</dbReference>
<feature type="region of interest" description="Disordered" evidence="8">
    <location>
        <begin position="366"/>
        <end position="495"/>
    </location>
</feature>
<feature type="region of interest" description="Disordered" evidence="8">
    <location>
        <begin position="1471"/>
        <end position="1503"/>
    </location>
</feature>
<dbReference type="GO" id="GO:0005886">
    <property type="term" value="C:plasma membrane"/>
    <property type="evidence" value="ECO:0007669"/>
    <property type="project" value="TreeGrafter"/>
</dbReference>
<feature type="compositionally biased region" description="Gly residues" evidence="8">
    <location>
        <begin position="910"/>
        <end position="922"/>
    </location>
</feature>
<feature type="compositionally biased region" description="Polar residues" evidence="8">
    <location>
        <begin position="2061"/>
        <end position="2085"/>
    </location>
</feature>
<dbReference type="Pfam" id="PF00211">
    <property type="entry name" value="Guanylate_cyc"/>
    <property type="match status" value="1"/>
</dbReference>
<feature type="compositionally biased region" description="Basic residues" evidence="8">
    <location>
        <begin position="460"/>
        <end position="487"/>
    </location>
</feature>
<dbReference type="InterPro" id="IPR018297">
    <property type="entry name" value="A/G_cyclase_CS"/>
</dbReference>
<evidence type="ECO:0000256" key="4">
    <source>
        <dbReference type="ARBA" id="ARBA00022989"/>
    </source>
</evidence>
<feature type="compositionally biased region" description="Polar residues" evidence="8">
    <location>
        <begin position="2183"/>
        <end position="2192"/>
    </location>
</feature>
<feature type="compositionally biased region" description="Low complexity" evidence="8">
    <location>
        <begin position="2161"/>
        <end position="2170"/>
    </location>
</feature>
<evidence type="ECO:0000256" key="2">
    <source>
        <dbReference type="ARBA" id="ARBA00022692"/>
    </source>
</evidence>
<reference evidence="11" key="1">
    <citation type="journal article" date="2020" name="bioRxiv">
        <title>Comparative genomics of Chlamydomonas.</title>
        <authorList>
            <person name="Craig R.J."/>
            <person name="Hasan A.R."/>
            <person name="Ness R.W."/>
            <person name="Keightley P.D."/>
        </authorList>
    </citation>
    <scope>NUCLEOTIDE SEQUENCE</scope>
    <source>
        <strain evidence="11">CCAP 11/70</strain>
    </source>
</reference>
<proteinExistence type="inferred from homology"/>
<organism evidence="11 12">
    <name type="scientific">Edaphochlamys debaryana</name>
    <dbReference type="NCBI Taxonomy" id="47281"/>
    <lineage>
        <taxon>Eukaryota</taxon>
        <taxon>Viridiplantae</taxon>
        <taxon>Chlorophyta</taxon>
        <taxon>core chlorophytes</taxon>
        <taxon>Chlorophyceae</taxon>
        <taxon>CS clade</taxon>
        <taxon>Chlamydomonadales</taxon>
        <taxon>Chlamydomonadales incertae sedis</taxon>
        <taxon>Edaphochlamys</taxon>
    </lineage>
</organism>
<protein>
    <recommendedName>
        <fullName evidence="10">Guanylate cyclase domain-containing protein</fullName>
    </recommendedName>
</protein>
<feature type="compositionally biased region" description="Low complexity" evidence="8">
    <location>
        <begin position="317"/>
        <end position="332"/>
    </location>
</feature>
<evidence type="ECO:0000256" key="9">
    <source>
        <dbReference type="SAM" id="Phobius"/>
    </source>
</evidence>
<gene>
    <name evidence="11" type="ORF">HYH03_001445</name>
</gene>
<keyword evidence="6 7" id="KW-0456">Lyase</keyword>
<dbReference type="SUPFAM" id="SSF55073">
    <property type="entry name" value="Nucleotide cyclase"/>
    <property type="match status" value="1"/>
</dbReference>
<feature type="compositionally biased region" description="Low complexity" evidence="8">
    <location>
        <begin position="177"/>
        <end position="197"/>
    </location>
</feature>
<name>A0A836C693_9CHLO</name>
<dbReference type="GO" id="GO:0004383">
    <property type="term" value="F:guanylate cyclase activity"/>
    <property type="evidence" value="ECO:0007669"/>
    <property type="project" value="TreeGrafter"/>
</dbReference>
<dbReference type="GO" id="GO:0001653">
    <property type="term" value="F:peptide receptor activity"/>
    <property type="evidence" value="ECO:0007669"/>
    <property type="project" value="TreeGrafter"/>
</dbReference>
<evidence type="ECO:0000256" key="1">
    <source>
        <dbReference type="ARBA" id="ARBA00004370"/>
    </source>
</evidence>
<feature type="compositionally biased region" description="Low complexity" evidence="8">
    <location>
        <begin position="2438"/>
        <end position="2447"/>
    </location>
</feature>
<evidence type="ECO:0000256" key="8">
    <source>
        <dbReference type="SAM" id="MobiDB-lite"/>
    </source>
</evidence>
<feature type="compositionally biased region" description="Low complexity" evidence="8">
    <location>
        <begin position="442"/>
        <end position="459"/>
    </location>
</feature>
<feature type="compositionally biased region" description="Polar residues" evidence="8">
    <location>
        <begin position="278"/>
        <end position="287"/>
    </location>
</feature>
<feature type="region of interest" description="Disordered" evidence="8">
    <location>
        <begin position="1"/>
        <end position="216"/>
    </location>
</feature>
<dbReference type="PANTHER" id="PTHR11920:SF335">
    <property type="entry name" value="GUANYLATE CYCLASE"/>
    <property type="match status" value="1"/>
</dbReference>
<dbReference type="OrthoDB" id="552897at2759"/>
<feature type="compositionally biased region" description="Gly residues" evidence="8">
    <location>
        <begin position="2474"/>
        <end position="2490"/>
    </location>
</feature>
<feature type="region of interest" description="Disordered" evidence="8">
    <location>
        <begin position="2426"/>
        <end position="2522"/>
    </location>
</feature>
<feature type="compositionally biased region" description="Gly residues" evidence="8">
    <location>
        <begin position="562"/>
        <end position="577"/>
    </location>
</feature>
<feature type="compositionally biased region" description="Polar residues" evidence="8">
    <location>
        <begin position="2004"/>
        <end position="2016"/>
    </location>
</feature>
<feature type="transmembrane region" description="Helical" evidence="9">
    <location>
        <begin position="1266"/>
        <end position="1283"/>
    </location>
</feature>
<feature type="region of interest" description="Disordered" evidence="8">
    <location>
        <begin position="1719"/>
        <end position="1769"/>
    </location>
</feature>
<dbReference type="Proteomes" id="UP000612055">
    <property type="component" value="Unassembled WGS sequence"/>
</dbReference>
<feature type="compositionally biased region" description="Basic and acidic residues" evidence="8">
    <location>
        <begin position="1528"/>
        <end position="1546"/>
    </location>
</feature>
<dbReference type="PROSITE" id="PS00452">
    <property type="entry name" value="GUANYLATE_CYCLASE_1"/>
    <property type="match status" value="1"/>
</dbReference>
<keyword evidence="12" id="KW-1185">Reference proteome</keyword>
<dbReference type="PANTHER" id="PTHR11920">
    <property type="entry name" value="GUANYLYL CYCLASE"/>
    <property type="match status" value="1"/>
</dbReference>
<feature type="transmembrane region" description="Helical" evidence="9">
    <location>
        <begin position="1238"/>
        <end position="1259"/>
    </location>
</feature>
<feature type="compositionally biased region" description="Low complexity" evidence="8">
    <location>
        <begin position="36"/>
        <end position="97"/>
    </location>
</feature>
<feature type="compositionally biased region" description="Low complexity" evidence="8">
    <location>
        <begin position="2018"/>
        <end position="2039"/>
    </location>
</feature>
<feature type="region of interest" description="Disordered" evidence="8">
    <location>
        <begin position="1528"/>
        <end position="1554"/>
    </location>
</feature>
<feature type="region of interest" description="Disordered" evidence="8">
    <location>
        <begin position="2212"/>
        <end position="2231"/>
    </location>
</feature>
<dbReference type="GO" id="GO:0035556">
    <property type="term" value="P:intracellular signal transduction"/>
    <property type="evidence" value="ECO:0007669"/>
    <property type="project" value="InterPro"/>
</dbReference>
<feature type="compositionally biased region" description="Pro residues" evidence="8">
    <location>
        <begin position="1877"/>
        <end position="1887"/>
    </location>
</feature>
<keyword evidence="3" id="KW-0547">Nucleotide-binding</keyword>
<feature type="compositionally biased region" description="Low complexity" evidence="8">
    <location>
        <begin position="1745"/>
        <end position="1757"/>
    </location>
</feature>
<dbReference type="SMART" id="SM00044">
    <property type="entry name" value="CYCc"/>
    <property type="match status" value="1"/>
</dbReference>
<feature type="compositionally biased region" description="Low complexity" evidence="8">
    <location>
        <begin position="422"/>
        <end position="433"/>
    </location>
</feature>
<feature type="region of interest" description="Disordered" evidence="8">
    <location>
        <begin position="686"/>
        <end position="726"/>
    </location>
</feature>
<feature type="compositionally biased region" description="Polar residues" evidence="8">
    <location>
        <begin position="373"/>
        <end position="382"/>
    </location>
</feature>
<feature type="compositionally biased region" description="Low complexity" evidence="8">
    <location>
        <begin position="834"/>
        <end position="844"/>
    </location>
</feature>
<feature type="compositionally biased region" description="Polar residues" evidence="8">
    <location>
        <begin position="808"/>
        <end position="817"/>
    </location>
</feature>
<feature type="region of interest" description="Disordered" evidence="8">
    <location>
        <begin position="2634"/>
        <end position="2700"/>
    </location>
</feature>
<feature type="compositionally biased region" description="Polar residues" evidence="8">
    <location>
        <begin position="234"/>
        <end position="269"/>
    </location>
</feature>
<keyword evidence="5 9" id="KW-0472">Membrane</keyword>
<feature type="compositionally biased region" description="Acidic residues" evidence="8">
    <location>
        <begin position="551"/>
        <end position="561"/>
    </location>
</feature>
<dbReference type="InterPro" id="IPR029787">
    <property type="entry name" value="Nucleotide_cyclase"/>
</dbReference>
<evidence type="ECO:0000256" key="5">
    <source>
        <dbReference type="ARBA" id="ARBA00023136"/>
    </source>
</evidence>
<feature type="compositionally biased region" description="Gly residues" evidence="8">
    <location>
        <begin position="1479"/>
        <end position="1498"/>
    </location>
</feature>
<dbReference type="Gene3D" id="3.30.70.1230">
    <property type="entry name" value="Nucleotide cyclase"/>
    <property type="match status" value="1"/>
</dbReference>
<dbReference type="PROSITE" id="PS50125">
    <property type="entry name" value="GUANYLATE_CYCLASE_2"/>
    <property type="match status" value="1"/>
</dbReference>
<feature type="compositionally biased region" description="Low complexity" evidence="8">
    <location>
        <begin position="1652"/>
        <end position="1664"/>
    </location>
</feature>
<feature type="compositionally biased region" description="Acidic residues" evidence="8">
    <location>
        <begin position="578"/>
        <end position="588"/>
    </location>
</feature>
<dbReference type="GO" id="GO:0000166">
    <property type="term" value="F:nucleotide binding"/>
    <property type="evidence" value="ECO:0007669"/>
    <property type="project" value="UniProtKB-KW"/>
</dbReference>
<dbReference type="InterPro" id="IPR050401">
    <property type="entry name" value="Cyclic_nucleotide_synthase"/>
</dbReference>
<evidence type="ECO:0000313" key="12">
    <source>
        <dbReference type="Proteomes" id="UP000612055"/>
    </source>
</evidence>
<feature type="compositionally biased region" description="Low complexity" evidence="8">
    <location>
        <begin position="859"/>
        <end position="868"/>
    </location>
</feature>
<feature type="region of interest" description="Disordered" evidence="8">
    <location>
        <begin position="1129"/>
        <end position="1148"/>
    </location>
</feature>
<evidence type="ECO:0000259" key="10">
    <source>
        <dbReference type="PROSITE" id="PS50125"/>
    </source>
</evidence>
<feature type="compositionally biased region" description="Polar residues" evidence="8">
    <location>
        <begin position="409"/>
        <end position="421"/>
    </location>
</feature>
<feature type="compositionally biased region" description="Basic residues" evidence="8">
    <location>
        <begin position="13"/>
        <end position="27"/>
    </location>
</feature>
<comment type="similarity">
    <text evidence="7">Belongs to the adenylyl cyclase class-4/guanylyl cyclase family.</text>
</comment>
<feature type="compositionally biased region" description="Low complexity" evidence="8">
    <location>
        <begin position="2674"/>
        <end position="2697"/>
    </location>
</feature>
<dbReference type="GO" id="GO:0004016">
    <property type="term" value="F:adenylate cyclase activity"/>
    <property type="evidence" value="ECO:0007669"/>
    <property type="project" value="TreeGrafter"/>
</dbReference>
<feature type="transmembrane region" description="Helical" evidence="9">
    <location>
        <begin position="1332"/>
        <end position="1359"/>
    </location>
</feature>
<feature type="region of interest" description="Disordered" evidence="8">
    <location>
        <begin position="903"/>
        <end position="922"/>
    </location>
</feature>
<evidence type="ECO:0000313" key="11">
    <source>
        <dbReference type="EMBL" id="KAG2500679.1"/>
    </source>
</evidence>
<feature type="region of interest" description="Disordered" evidence="8">
    <location>
        <begin position="807"/>
        <end position="886"/>
    </location>
</feature>
<feature type="domain" description="Guanylate cyclase" evidence="10">
    <location>
        <begin position="2714"/>
        <end position="2842"/>
    </location>
</feature>
<feature type="region of interest" description="Disordered" evidence="8">
    <location>
        <begin position="1830"/>
        <end position="1903"/>
    </location>
</feature>
<accession>A0A836C693</accession>
<feature type="compositionally biased region" description="Acidic residues" evidence="8">
    <location>
        <begin position="692"/>
        <end position="702"/>
    </location>
</feature>
<evidence type="ECO:0000256" key="7">
    <source>
        <dbReference type="RuleBase" id="RU000405"/>
    </source>
</evidence>
<dbReference type="GO" id="GO:0007168">
    <property type="term" value="P:receptor guanylyl cyclase signaling pathway"/>
    <property type="evidence" value="ECO:0007669"/>
    <property type="project" value="TreeGrafter"/>
</dbReference>
<feature type="region of interest" description="Disordered" evidence="8">
    <location>
        <begin position="547"/>
        <end position="593"/>
    </location>
</feature>
<comment type="subcellular location">
    <subcellularLocation>
        <location evidence="1">Membrane</location>
    </subcellularLocation>
</comment>
<comment type="caution">
    <text evidence="11">The sequence shown here is derived from an EMBL/GenBank/DDBJ whole genome shotgun (WGS) entry which is preliminary data.</text>
</comment>
<feature type="transmembrane region" description="Helical" evidence="9">
    <location>
        <begin position="1295"/>
        <end position="1320"/>
    </location>
</feature>
<feature type="region of interest" description="Disordered" evidence="8">
    <location>
        <begin position="1033"/>
        <end position="1091"/>
    </location>
</feature>
<feature type="region of interest" description="Disordered" evidence="8">
    <location>
        <begin position="229"/>
        <end position="354"/>
    </location>
</feature>
<sequence length="2920" mass="287934">MAPGSGVASFFAKWRRRGFPRLKRRRHSQSEGAGTGSEPGSPASLAAASQPPHASSAASTPTAGSGFAAAFRRAASAVTKSGSHSSSQPPPQQAAQPEGGRSTPAAGQEPSSPARDAPSAGGSTRAVHPSGLQVLAGGAPRSHRSTRQQPGAPHGDPEPGPGPGLDAGQGPKRMPFSASRGPSGSGSGSSAHQSLASRLTHDGTPPREAAGWATAAAAAAVELTRHSAGCGGLSLSQDGGPSSAIGSYNSSHDTKTGQLRYQSVRSRASGSGDGHGPGNSSRTSLTGLQAAKESYRGEVAEFGPFGPRSAPLASEPTGGSTSRTTSLSLVPGPGSGGRVGPPTRSTSGEALRGVASTAGGRMVLAGTRFASPHVSTAVSASGGTPEDERTPQSGGHQGVPSSAGRRYGSGSQPHLSHQRPISSTSVISASSSKPLHRHSRPPSHQSHAPASSQGSQGYSARHRHPAHFAHHTVHHAHHAGHHPHPAHSRPGSSRLLSRSIAGAEAPPAHRHASMPTLLARGGASTVLANNQLRRAMLAKYQSYYDDHTADGQEDSSGEEDGGGAASAGDGAGRAAGEGEGETGQEQELDERSTAARAAATLLASASSAAAAGRSRSRSAHPQQPRGALLATVSRRRTQPTSTHPYDLYDIASDSNASGGDVLGSTADGQTMAMAVATATAAAAAAGAGASSDEGEEGEEEDAMGSASGLTRHKSSSSAALGGGGTRAGGGGGSGLAAFALARGLPTNQSFTGANGGGADVLGGGGNAGGGGGGARAGSAMANAALHRRALRAAVACRWRAALQDAQRVVSQPGTPLAQSPRGGTPLDRSRRGSEAGSSGQASEPASPPRTPTVTGELPATSSAAATASIPEPQGPGSGPLTRPGKLSRVSSARNMLPRASLPLAATGSVDGPGSGPHNGLSAGVGGSALGGFSRCPSIARPATTLGTIVSPSVSGAAPGNAPPVLTTTASAAFSRLQLMKEPFAPGAPFPFGQALNASVAGEPALAPAPGLLLRSSSQRVGVPSGGLALRRSFAPSAGSDAPSLASPGGPASLLVSAAPSPMPNRRSSMTSAAPSPLHAGRAGGASAAPSPLPTARLNVWSRRASWHSTGSHAPGVPLVLEHEEGCCDPDVQAADSPPHTPRASSNGAAATEAAAAIAAAAAAAVAAANTEGVHSSPSDEAGDFFCKSLSVAPDTRPGSGSIGHTVSSAGASGSAVTLVSPPPSSAGQSANSARALGVGAWAVAAAAVAMPAVFGAFLAPEVAAGLLALLAAAVLAAEAAAIARPASGRRSSSGWLAQLAAARGSFGASLAAGVLVAPALSKPTQLVAAMPAWASGLALLTVTVLACVAATALLGAWAMQGRQRGLRMVTVVSAPGQARASGSVAASSQLSSSAVVVTAAPSATDAAASDASAELAWLARQHTLLSAVKMRMIAEDDVAGIVRTLAAYVAELYDGFGAFLLMTLPPGEGDDLMDLEGSNGEGTNPGGEGGHHGAGMSGSGAKPPPLAVLVPLAHCPDLKPWMRRAISEEDSGRAKEGDGEDQHQGHEDDDDDGFVALGDLPTLLACLDEHAAACFADLNPPPPAPDFAPAAAAAEARLDPGFTPTATADFSHRAAAAAGGGSAGAGAGGSGSPDNDGPSSAEAYATPPAGTPRPFSSSGMGRSSPPSPMPRPGSPWAPPPDMVVLGDHLSASGFLVAPIQCLEHSFGLLLVARPKARRVVSGGPGASGSAGSSPESNSGGGAGAGSSSQGGQRAAQGVSHHEEEPPPLDESLFELSCCLADELAAVLYMKHLEAEMAVSELLMADIMPHDAIQLLKRRHLKNLAVGAGSGSFTVGPVNTGGPASPTANARNSTGGPGSGPSRHRRRGSAQPPSLANAPPPPLPPAPTPRHGLTPSPSMASIMGPPCLTPSVSISTHTNSFTTSLAGGASMYGGGYTSGITVGGSQRGGAASFSHPTSGIALGSVSSLSFGSSTGPSFTRSPSVPAWQQQQPLSPPLPPLHEGMPTSNEDSGPNPFTQAGPNAAAAAAAVGPGSAGPSSAVERMGSGLTSRASEGARVLRRQGSSFGVSSLPLSRVNSIPRSPSGSATGGAEDSSINGGSNGGGALSASSAGAVANRAAAATAAAAASAAAVSAAAAVNATVNAASTVSASAVAASTAATAGSATGLSSSAEHAERTLGPDRTSALSGRTGTMPSDCGAEPYTEDLDRFWGNRSSAPERALPSDLSSRPSNMAMSTYTNVPYMAGGSSTNGSPSQLTPRNSVPAMVSASVSTNAGGFSPPLLTMPRTQSASGWRAPAVRALVSRRPPAATRASHSGVTGTTAGAAFGTAAAVQHNSSSVHVSPVGMYRTSSDAMHEAEREAASAGGTGAGAEVERPMSGGRLPGAPYHMGGLRPSSVRAPLPGLDEMRSFGRGENVITAADFELDGVPLPSMGEGGSQAGEAEAAGAEGEADGAGGRRGSNEGERQLTPRAGPRSAGGGGAEGGGGGGGWHSSGSRDGTPPPAARRHARRSLHIPGNSSSGSGGLLVSGSGVILHAPILYRDASAATAATPMPPLATRTSERLQAHFPSLLRRSVTDMAYSMLPSGGLNGLAGLGAGTSSEGLPPTPTWAARHLSWRPTQHPAAAVAASSPFGTLVPGQPLDSPRITGSGGAAGAAGGAAALGGGAGSDTQGSWGTQSAPGPGSASGLAAPSPTATPTMTPPVDVPYKQWHTRVSVLFADIVGYTNMARSLEPEQVMEVLHSLFSRYDDMLGPLGVYKVETIGDAYMAATGLLHQTPDHAANLVSFGLGMIRAAANVLNPVTGEPLRIRVGINSGPVMSGIVGACRARYALFGDTVNTASRMESTGCPGCIQITEDTYLELPEAGRVRWSCRGEIEVKGKGRLKTYLLDPAAPVLASAFSVSGSAAGGGGPSVAAAAAPEP</sequence>
<feature type="compositionally biased region" description="Pro residues" evidence="8">
    <location>
        <begin position="1665"/>
        <end position="1679"/>
    </location>
</feature>
<feature type="region of interest" description="Disordered" evidence="8">
    <location>
        <begin position="2161"/>
        <end position="2199"/>
    </location>
</feature>
<feature type="region of interest" description="Disordered" evidence="8">
    <location>
        <begin position="606"/>
        <end position="657"/>
    </location>
</feature>
<dbReference type="InterPro" id="IPR001054">
    <property type="entry name" value="A/G_cyclase"/>
</dbReference>
<keyword evidence="2 9" id="KW-0812">Transmembrane</keyword>